<evidence type="ECO:0000256" key="12">
    <source>
        <dbReference type="ARBA" id="ARBA00023136"/>
    </source>
</evidence>
<keyword evidence="5 18" id="KW-0812">Transmembrane</keyword>
<dbReference type="FunFam" id="1.10.510.10:FF:001697">
    <property type="entry name" value="Uncharacterized protein"/>
    <property type="match status" value="1"/>
</dbReference>
<dbReference type="GO" id="GO:0004674">
    <property type="term" value="F:protein serine/threonine kinase activity"/>
    <property type="evidence" value="ECO:0007669"/>
    <property type="project" value="UniProtKB-KW"/>
</dbReference>
<evidence type="ECO:0000256" key="6">
    <source>
        <dbReference type="ARBA" id="ARBA00022729"/>
    </source>
</evidence>
<keyword evidence="22" id="KW-1185">Reference proteome</keyword>
<dbReference type="InterPro" id="IPR002902">
    <property type="entry name" value="GNK2"/>
</dbReference>
<proteinExistence type="predicted"/>
<dbReference type="SMART" id="SM00220">
    <property type="entry name" value="S_TKc"/>
    <property type="match status" value="1"/>
</dbReference>
<dbReference type="PANTHER" id="PTHR27002">
    <property type="entry name" value="RECEPTOR-LIKE SERINE/THREONINE-PROTEIN KINASE SD1-8"/>
    <property type="match status" value="1"/>
</dbReference>
<gene>
    <name evidence="21" type="ORF">HRI_000897300</name>
</gene>
<keyword evidence="12 18" id="KW-0472">Membrane</keyword>
<evidence type="ECO:0000256" key="9">
    <source>
        <dbReference type="ARBA" id="ARBA00022777"/>
    </source>
</evidence>
<keyword evidence="8" id="KW-0547">Nucleotide-binding</keyword>
<evidence type="ECO:0000256" key="16">
    <source>
        <dbReference type="ARBA" id="ARBA00047899"/>
    </source>
</evidence>
<comment type="caution">
    <text evidence="21">The sequence shown here is derived from an EMBL/GenBank/DDBJ whole genome shotgun (WGS) entry which is preliminary data.</text>
</comment>
<feature type="transmembrane region" description="Helical" evidence="18">
    <location>
        <begin position="261"/>
        <end position="283"/>
    </location>
</feature>
<feature type="domain" description="Gnk2-homologous" evidence="20">
    <location>
        <begin position="29"/>
        <end position="127"/>
    </location>
</feature>
<keyword evidence="13" id="KW-1015">Disulfide bond</keyword>
<keyword evidence="14" id="KW-0675">Receptor</keyword>
<dbReference type="PANTHER" id="PTHR27002:SF804">
    <property type="entry name" value="OS02G0710500 PROTEIN"/>
    <property type="match status" value="1"/>
</dbReference>
<evidence type="ECO:0000256" key="14">
    <source>
        <dbReference type="ARBA" id="ARBA00023170"/>
    </source>
</evidence>
<dbReference type="InterPro" id="IPR008271">
    <property type="entry name" value="Ser/Thr_kinase_AS"/>
</dbReference>
<evidence type="ECO:0000256" key="15">
    <source>
        <dbReference type="ARBA" id="ARBA00023180"/>
    </source>
</evidence>
<name>A0A9W7HAH3_HIBTR</name>
<keyword evidence="11 18" id="KW-1133">Transmembrane helix</keyword>
<dbReference type="Gene3D" id="3.30.200.20">
    <property type="entry name" value="Phosphorylase Kinase, domain 1"/>
    <property type="match status" value="1"/>
</dbReference>
<comment type="subcellular location">
    <subcellularLocation>
        <location evidence="1">Membrane</location>
        <topology evidence="1">Single-pass membrane protein</topology>
    </subcellularLocation>
</comment>
<evidence type="ECO:0000256" key="10">
    <source>
        <dbReference type="ARBA" id="ARBA00022840"/>
    </source>
</evidence>
<dbReference type="AlphaFoldDB" id="A0A9W7HAH3"/>
<dbReference type="Gene3D" id="1.10.510.10">
    <property type="entry name" value="Transferase(Phosphotransferase) domain 1"/>
    <property type="match status" value="1"/>
</dbReference>
<dbReference type="InterPro" id="IPR000719">
    <property type="entry name" value="Prot_kinase_dom"/>
</dbReference>
<evidence type="ECO:0000259" key="20">
    <source>
        <dbReference type="PROSITE" id="PS51473"/>
    </source>
</evidence>
<feature type="domain" description="Protein kinase" evidence="19">
    <location>
        <begin position="342"/>
        <end position="620"/>
    </location>
</feature>
<keyword evidence="9 21" id="KW-0418">Kinase</keyword>
<organism evidence="21 22">
    <name type="scientific">Hibiscus trionum</name>
    <name type="common">Flower of an hour</name>
    <dbReference type="NCBI Taxonomy" id="183268"/>
    <lineage>
        <taxon>Eukaryota</taxon>
        <taxon>Viridiplantae</taxon>
        <taxon>Streptophyta</taxon>
        <taxon>Embryophyta</taxon>
        <taxon>Tracheophyta</taxon>
        <taxon>Spermatophyta</taxon>
        <taxon>Magnoliopsida</taxon>
        <taxon>eudicotyledons</taxon>
        <taxon>Gunneridae</taxon>
        <taxon>Pentapetalae</taxon>
        <taxon>rosids</taxon>
        <taxon>malvids</taxon>
        <taxon>Malvales</taxon>
        <taxon>Malvaceae</taxon>
        <taxon>Malvoideae</taxon>
        <taxon>Hibiscus</taxon>
    </lineage>
</organism>
<keyword evidence="15" id="KW-0325">Glycoprotein</keyword>
<protein>
    <recommendedName>
        <fullName evidence="2">non-specific serine/threonine protein kinase</fullName>
        <ecNumber evidence="2">2.7.11.1</ecNumber>
    </recommendedName>
</protein>
<sequence>MARLLYYKPGALPLCFITILVLIDFTTCQLFNYYCLGPENDTATAGYRSNLATLLDSMASRASDHNFYNDSFNGIYSLFLCRSDVSHDACRLCMNNVTRLVTQSCPGDKRAIMWFELCMIRYSDIDFFGQATLEPFFLRWNPENTTSPPEGDIGTRGFVYSLVEQAIFAANMSAEGGLDARDGPGRRYGRAQCSRDLNVNSCSTCLRNLLNRTEACCMDRTGWQVLNPSCYLRYDTNPVSDQPPAPPSENDGEGGNRTTRIIIIIVSSLAGVFVVAALVGFLYQRKRRFKDEGTRQEILLGRSHSSKPPHLMEIGIHLSDEDHDDEMHQFNLATIHAATSNFSEENKLGEGGFGPVYKGKMLNGKVIAVKRLSMRSRQGLGEFKNEVKLIVKLQHKNLVRLFGYCLEKDEMLLVYEFMANTSLDTFLFDPEKSKAVLDWEKRSNIIIGTARGLQYLHEDSRLKIIHRDLKASNVLLDDDMNPKISDFGTARIVGGNQIEANTEHVVGTYGYMAPEYALEGLFSNKSDVYSFGILMLEILSGKKNRGFLHCLDGGQILVTYAWMIWIEGRGHELIDPNIADDCPVSEAVRWIHIALLCVQDDPAVRPTMSSVILMLGSKSINLPQPSTPPYSTARFISMSDQSSSIGTGSGLLASDQSITSASSLLEQSKKSEIQFEP</sequence>
<evidence type="ECO:0000256" key="4">
    <source>
        <dbReference type="ARBA" id="ARBA00022679"/>
    </source>
</evidence>
<dbReference type="GO" id="GO:0005886">
    <property type="term" value="C:plasma membrane"/>
    <property type="evidence" value="ECO:0007669"/>
    <property type="project" value="TreeGrafter"/>
</dbReference>
<dbReference type="GO" id="GO:0005524">
    <property type="term" value="F:ATP binding"/>
    <property type="evidence" value="ECO:0007669"/>
    <property type="project" value="UniProtKB-KW"/>
</dbReference>
<evidence type="ECO:0000313" key="21">
    <source>
        <dbReference type="EMBL" id="GMI72280.1"/>
    </source>
</evidence>
<dbReference type="FunFam" id="3.30.200.20:FF:000195">
    <property type="entry name" value="G-type lectin S-receptor-like serine/threonine-protein kinase"/>
    <property type="match status" value="1"/>
</dbReference>
<dbReference type="Pfam" id="PF01657">
    <property type="entry name" value="Stress-antifung"/>
    <property type="match status" value="2"/>
</dbReference>
<dbReference type="InterPro" id="IPR001245">
    <property type="entry name" value="Ser-Thr/Tyr_kinase_cat_dom"/>
</dbReference>
<keyword evidence="3" id="KW-0723">Serine/threonine-protein kinase</keyword>
<evidence type="ECO:0000256" key="5">
    <source>
        <dbReference type="ARBA" id="ARBA00022692"/>
    </source>
</evidence>
<keyword evidence="4" id="KW-0808">Transferase</keyword>
<evidence type="ECO:0000256" key="3">
    <source>
        <dbReference type="ARBA" id="ARBA00022527"/>
    </source>
</evidence>
<evidence type="ECO:0000256" key="18">
    <source>
        <dbReference type="SAM" id="Phobius"/>
    </source>
</evidence>
<feature type="transmembrane region" description="Helical" evidence="18">
    <location>
        <begin position="12"/>
        <end position="34"/>
    </location>
</feature>
<comment type="catalytic activity">
    <reaction evidence="16">
        <text>L-threonyl-[protein] + ATP = O-phospho-L-threonyl-[protein] + ADP + H(+)</text>
        <dbReference type="Rhea" id="RHEA:46608"/>
        <dbReference type="Rhea" id="RHEA-COMP:11060"/>
        <dbReference type="Rhea" id="RHEA-COMP:11605"/>
        <dbReference type="ChEBI" id="CHEBI:15378"/>
        <dbReference type="ChEBI" id="CHEBI:30013"/>
        <dbReference type="ChEBI" id="CHEBI:30616"/>
        <dbReference type="ChEBI" id="CHEBI:61977"/>
        <dbReference type="ChEBI" id="CHEBI:456216"/>
        <dbReference type="EC" id="2.7.11.1"/>
    </reaction>
</comment>
<dbReference type="EMBL" id="BSYR01000010">
    <property type="protein sequence ID" value="GMI72280.1"/>
    <property type="molecule type" value="Genomic_DNA"/>
</dbReference>
<dbReference type="CDD" id="cd23509">
    <property type="entry name" value="Gnk2-like"/>
    <property type="match status" value="2"/>
</dbReference>
<dbReference type="InterPro" id="IPR011009">
    <property type="entry name" value="Kinase-like_dom_sf"/>
</dbReference>
<dbReference type="PROSITE" id="PS50011">
    <property type="entry name" value="PROTEIN_KINASE_DOM"/>
    <property type="match status" value="1"/>
</dbReference>
<reference evidence="21" key="1">
    <citation type="submission" date="2023-05" db="EMBL/GenBank/DDBJ databases">
        <title>Genome and transcriptome analyses reveal genes involved in the formation of fine ridges on petal epidermal cells in Hibiscus trionum.</title>
        <authorList>
            <person name="Koshimizu S."/>
            <person name="Masuda S."/>
            <person name="Ishii T."/>
            <person name="Shirasu K."/>
            <person name="Hoshino A."/>
            <person name="Arita M."/>
        </authorList>
    </citation>
    <scope>NUCLEOTIDE SEQUENCE</scope>
    <source>
        <strain evidence="21">Hamamatsu line</strain>
    </source>
</reference>
<dbReference type="EC" id="2.7.11.1" evidence="2"/>
<dbReference type="OrthoDB" id="945590at2759"/>
<keyword evidence="10" id="KW-0067">ATP-binding</keyword>
<evidence type="ECO:0000256" key="1">
    <source>
        <dbReference type="ARBA" id="ARBA00004167"/>
    </source>
</evidence>
<dbReference type="InterPro" id="IPR038408">
    <property type="entry name" value="GNK2_sf"/>
</dbReference>
<dbReference type="Gene3D" id="3.30.430.20">
    <property type="entry name" value="Gnk2 domain, C-X8-C-X2-C motif"/>
    <property type="match status" value="2"/>
</dbReference>
<evidence type="ECO:0000256" key="2">
    <source>
        <dbReference type="ARBA" id="ARBA00012513"/>
    </source>
</evidence>
<dbReference type="Pfam" id="PF07714">
    <property type="entry name" value="PK_Tyr_Ser-Thr"/>
    <property type="match status" value="1"/>
</dbReference>
<dbReference type="Proteomes" id="UP001165190">
    <property type="component" value="Unassembled WGS sequence"/>
</dbReference>
<evidence type="ECO:0000256" key="17">
    <source>
        <dbReference type="ARBA" id="ARBA00048679"/>
    </source>
</evidence>
<evidence type="ECO:0000256" key="13">
    <source>
        <dbReference type="ARBA" id="ARBA00023157"/>
    </source>
</evidence>
<evidence type="ECO:0000256" key="7">
    <source>
        <dbReference type="ARBA" id="ARBA00022737"/>
    </source>
</evidence>
<evidence type="ECO:0000256" key="11">
    <source>
        <dbReference type="ARBA" id="ARBA00022989"/>
    </source>
</evidence>
<feature type="domain" description="Gnk2-homologous" evidence="20">
    <location>
        <begin position="133"/>
        <end position="239"/>
    </location>
</feature>
<keyword evidence="6" id="KW-0732">Signal</keyword>
<evidence type="ECO:0000313" key="22">
    <source>
        <dbReference type="Proteomes" id="UP001165190"/>
    </source>
</evidence>
<evidence type="ECO:0000256" key="8">
    <source>
        <dbReference type="ARBA" id="ARBA00022741"/>
    </source>
</evidence>
<dbReference type="PROSITE" id="PS00108">
    <property type="entry name" value="PROTEIN_KINASE_ST"/>
    <property type="match status" value="1"/>
</dbReference>
<accession>A0A9W7HAH3</accession>
<dbReference type="SUPFAM" id="SSF56112">
    <property type="entry name" value="Protein kinase-like (PK-like)"/>
    <property type="match status" value="1"/>
</dbReference>
<dbReference type="PROSITE" id="PS51473">
    <property type="entry name" value="GNK2"/>
    <property type="match status" value="2"/>
</dbReference>
<evidence type="ECO:0000259" key="19">
    <source>
        <dbReference type="PROSITE" id="PS50011"/>
    </source>
</evidence>
<keyword evidence="7" id="KW-0677">Repeat</keyword>
<dbReference type="CDD" id="cd14066">
    <property type="entry name" value="STKc_IRAK"/>
    <property type="match status" value="1"/>
</dbReference>
<comment type="catalytic activity">
    <reaction evidence="17">
        <text>L-seryl-[protein] + ATP = O-phospho-L-seryl-[protein] + ADP + H(+)</text>
        <dbReference type="Rhea" id="RHEA:17989"/>
        <dbReference type="Rhea" id="RHEA-COMP:9863"/>
        <dbReference type="Rhea" id="RHEA-COMP:11604"/>
        <dbReference type="ChEBI" id="CHEBI:15378"/>
        <dbReference type="ChEBI" id="CHEBI:29999"/>
        <dbReference type="ChEBI" id="CHEBI:30616"/>
        <dbReference type="ChEBI" id="CHEBI:83421"/>
        <dbReference type="ChEBI" id="CHEBI:456216"/>
        <dbReference type="EC" id="2.7.11.1"/>
    </reaction>
</comment>